<protein>
    <submittedName>
        <fullName evidence="1">Uncharacterized protein</fullName>
    </submittedName>
</protein>
<accession>A0A6C1B370</accession>
<name>A0A6C1B370_9RHOO</name>
<dbReference type="AlphaFoldDB" id="A0A6C1B370"/>
<evidence type="ECO:0000313" key="1">
    <source>
        <dbReference type="EMBL" id="QID17833.1"/>
    </source>
</evidence>
<dbReference type="Pfam" id="PF22491">
    <property type="entry name" value="DUF6988"/>
    <property type="match status" value="1"/>
</dbReference>
<gene>
    <name evidence="1" type="ORF">G3580_09380</name>
</gene>
<dbReference type="KEGG" id="azq:G3580_09380"/>
<sequence>MADQPGRPISATEFDAFLDRNTEFHQRVVEIVADLEPYPDQRFVLAMKSAHLSLEHGAAVALLVSADMCAPGFTLVRTQFESLVRGIWLLYAATDTWVEKLSQPLTQESADMAKDTLMLADMLKRLRASEGAPAGLLDQLEACRDVTWKALNSYAHGGFHPLSRLETGYPAQLAYDVLRNSNAVTALATQLTAILTGDQRAMAPVRSLHVEFADCLPIINP</sequence>
<reference evidence="1 2" key="1">
    <citation type="submission" date="2020-02" db="EMBL/GenBank/DDBJ databases">
        <title>Nitrogenibacter mangrovi gen. nov., sp. nov. isolated from mangrove sediment, a denitrifying betaproteobacterium.</title>
        <authorList>
            <person name="Liao H."/>
            <person name="Tian Y."/>
        </authorList>
    </citation>
    <scope>NUCLEOTIDE SEQUENCE [LARGE SCALE GENOMIC DNA]</scope>
    <source>
        <strain evidence="1 2">M9-3-2</strain>
    </source>
</reference>
<dbReference type="InterPro" id="IPR054257">
    <property type="entry name" value="DUF6988"/>
</dbReference>
<evidence type="ECO:0000313" key="2">
    <source>
        <dbReference type="Proteomes" id="UP000501991"/>
    </source>
</evidence>
<keyword evidence="2" id="KW-1185">Reference proteome</keyword>
<dbReference type="Proteomes" id="UP000501991">
    <property type="component" value="Chromosome"/>
</dbReference>
<dbReference type="RefSeq" id="WP_173764995.1">
    <property type="nucleotide sequence ID" value="NZ_CP048836.1"/>
</dbReference>
<dbReference type="EMBL" id="CP048836">
    <property type="protein sequence ID" value="QID17833.1"/>
    <property type="molecule type" value="Genomic_DNA"/>
</dbReference>
<proteinExistence type="predicted"/>
<organism evidence="1 2">
    <name type="scientific">Nitrogeniibacter mangrovi</name>
    <dbReference type="NCBI Taxonomy" id="2016596"/>
    <lineage>
        <taxon>Bacteria</taxon>
        <taxon>Pseudomonadati</taxon>
        <taxon>Pseudomonadota</taxon>
        <taxon>Betaproteobacteria</taxon>
        <taxon>Rhodocyclales</taxon>
        <taxon>Zoogloeaceae</taxon>
        <taxon>Nitrogeniibacter</taxon>
    </lineage>
</organism>